<keyword evidence="1" id="KW-0812">Transmembrane</keyword>
<evidence type="ECO:0000313" key="3">
    <source>
        <dbReference type="EMBL" id="KAH9522176.1"/>
    </source>
</evidence>
<accession>A0A922L6I5</accession>
<keyword evidence="1" id="KW-0472">Membrane</keyword>
<dbReference type="AlphaFoldDB" id="A0A922L6I5"/>
<reference evidence="3" key="1">
    <citation type="submission" date="2013-05" db="EMBL/GenBank/DDBJ databases">
        <authorList>
            <person name="Yim A.K.Y."/>
            <person name="Chan T.F."/>
            <person name="Ji K.M."/>
            <person name="Liu X.Y."/>
            <person name="Zhou J.W."/>
            <person name="Li R.Q."/>
            <person name="Yang K.Y."/>
            <person name="Li J."/>
            <person name="Li M."/>
            <person name="Law P.T.W."/>
            <person name="Wu Y.L."/>
            <person name="Cai Z.L."/>
            <person name="Qin H."/>
            <person name="Bao Y."/>
            <person name="Leung R.K.K."/>
            <person name="Ng P.K.S."/>
            <person name="Zou J."/>
            <person name="Zhong X.J."/>
            <person name="Ran P.X."/>
            <person name="Zhong N.S."/>
            <person name="Liu Z.G."/>
            <person name="Tsui S.K.W."/>
        </authorList>
    </citation>
    <scope>NUCLEOTIDE SEQUENCE</scope>
    <source>
        <strain evidence="3">Derf</strain>
        <tissue evidence="3">Whole organism</tissue>
    </source>
</reference>
<name>A0A922L6I5_DERFA</name>
<comment type="caution">
    <text evidence="3">The sequence shown here is derived from an EMBL/GenBank/DDBJ whole genome shotgun (WGS) entry which is preliminary data.</text>
</comment>
<dbReference type="Proteomes" id="UP000790347">
    <property type="component" value="Unassembled WGS sequence"/>
</dbReference>
<feature type="transmembrane region" description="Helical" evidence="1">
    <location>
        <begin position="6"/>
        <end position="27"/>
    </location>
</feature>
<protein>
    <submittedName>
        <fullName evidence="3">Uncharacterized protein</fullName>
    </submittedName>
</protein>
<keyword evidence="1" id="KW-1133">Transmembrane helix</keyword>
<reference evidence="3" key="4">
    <citation type="journal article" date="2022" name="Res Sq">
        <title>Comparative Genomics Reveals Insights into the Divergent Evolution of Astigmatic Mites and Household Pest Adaptations.</title>
        <authorList>
            <person name="Xiong Q."/>
            <person name="Wan A.T.-Y."/>
            <person name="Liu X.-Y."/>
            <person name="Fung C.S.-H."/>
            <person name="Xiao X."/>
            <person name="Malainual N."/>
            <person name="Hou J."/>
            <person name="Wang L."/>
            <person name="Wang M."/>
            <person name="Yang K."/>
            <person name="Cui Y."/>
            <person name="Leung E."/>
            <person name="Nong W."/>
            <person name="Shin S.-K."/>
            <person name="Au S."/>
            <person name="Jeong K.Y."/>
            <person name="Chew F.T."/>
            <person name="Hui J."/>
            <person name="Leung T.F."/>
            <person name="Tungtrongchitr A."/>
            <person name="Zhong N."/>
            <person name="Liu Z."/>
            <person name="Tsui S."/>
        </authorList>
    </citation>
    <scope>NUCLEOTIDE SEQUENCE</scope>
    <source>
        <strain evidence="3">Derf</strain>
        <tissue evidence="3">Whole organism</tissue>
    </source>
</reference>
<keyword evidence="4" id="KW-1185">Reference proteome</keyword>
<evidence type="ECO:0000313" key="2">
    <source>
        <dbReference type="EMBL" id="KAH7639266.1"/>
    </source>
</evidence>
<gene>
    <name evidence="3" type="ORF">DERF_005775</name>
    <name evidence="2" type="ORF">HUG17_3299</name>
</gene>
<dbReference type="Proteomes" id="UP000828236">
    <property type="component" value="Unassembled WGS sequence"/>
</dbReference>
<feature type="transmembrane region" description="Helical" evidence="1">
    <location>
        <begin position="39"/>
        <end position="59"/>
    </location>
</feature>
<sequence length="136" mass="15213">MAQLILGLGIGLFTLLLLWSVAIIFCLISSRLRVPASYIGPASCMIALFITIILLSLPISKRLDQSSMMMDPIKMEINQSMSSMITDDHHELSIVDWNTYVILPLCLIISLLLLAITTIMSLQFHLSINHRSQIKT</sequence>
<dbReference type="EMBL" id="ASGP02000002">
    <property type="protein sequence ID" value="KAH9522176.1"/>
    <property type="molecule type" value="Genomic_DNA"/>
</dbReference>
<evidence type="ECO:0000313" key="4">
    <source>
        <dbReference type="Proteomes" id="UP000790347"/>
    </source>
</evidence>
<dbReference type="OrthoDB" id="10503782at2759"/>
<reference evidence="2" key="3">
    <citation type="journal article" date="2021" name="World Allergy Organ. J.">
        <title>Chromosome-level assembly of Dermatophagoides farinae genome and transcriptome reveals two novel allergens Der f 37 and Der f 39.</title>
        <authorList>
            <person name="Chen J."/>
            <person name="Cai Z."/>
            <person name="Fan D."/>
            <person name="Hu J."/>
            <person name="Hou Y."/>
            <person name="He Y."/>
            <person name="Zhang Z."/>
            <person name="Zhao Z."/>
            <person name="Gao P."/>
            <person name="Hu W."/>
            <person name="Sun J."/>
            <person name="Li J."/>
            <person name="Ji K."/>
        </authorList>
    </citation>
    <scope>NUCLEOTIDE SEQUENCE</scope>
    <source>
        <strain evidence="2">JKM2019</strain>
    </source>
</reference>
<dbReference type="EMBL" id="SDOV01000007">
    <property type="protein sequence ID" value="KAH7639266.1"/>
    <property type="molecule type" value="Genomic_DNA"/>
</dbReference>
<feature type="transmembrane region" description="Helical" evidence="1">
    <location>
        <begin position="100"/>
        <end position="122"/>
    </location>
</feature>
<evidence type="ECO:0000256" key="1">
    <source>
        <dbReference type="SAM" id="Phobius"/>
    </source>
</evidence>
<organism evidence="3 4">
    <name type="scientific">Dermatophagoides farinae</name>
    <name type="common">American house dust mite</name>
    <dbReference type="NCBI Taxonomy" id="6954"/>
    <lineage>
        <taxon>Eukaryota</taxon>
        <taxon>Metazoa</taxon>
        <taxon>Ecdysozoa</taxon>
        <taxon>Arthropoda</taxon>
        <taxon>Chelicerata</taxon>
        <taxon>Arachnida</taxon>
        <taxon>Acari</taxon>
        <taxon>Acariformes</taxon>
        <taxon>Sarcoptiformes</taxon>
        <taxon>Astigmata</taxon>
        <taxon>Psoroptidia</taxon>
        <taxon>Analgoidea</taxon>
        <taxon>Pyroglyphidae</taxon>
        <taxon>Dermatophagoidinae</taxon>
        <taxon>Dermatophagoides</taxon>
    </lineage>
</organism>
<reference evidence="2" key="2">
    <citation type="submission" date="2020-06" db="EMBL/GenBank/DDBJ databases">
        <authorList>
            <person name="Ji K."/>
            <person name="Li J."/>
        </authorList>
    </citation>
    <scope>NUCLEOTIDE SEQUENCE</scope>
    <source>
        <strain evidence="2">JKM2019</strain>
        <tissue evidence="2">Whole body</tissue>
    </source>
</reference>
<proteinExistence type="predicted"/>